<evidence type="ECO:0000256" key="1">
    <source>
        <dbReference type="ARBA" id="ARBA00001971"/>
    </source>
</evidence>
<dbReference type="EMBL" id="MCFA01000209">
    <property type="protein sequence ID" value="ORX98759.1"/>
    <property type="molecule type" value="Genomic_DNA"/>
</dbReference>
<sequence length="550" mass="62215">MILQASGCRGRYTPSPIAFKDVRSPTSIHPSLSHAQIIAMAAHVDVPPALLSVVQRASISKIVTAVFAIIIIRLVARAFYRVYFHPLTRFQGPKIAAATRLPYLYATLTGTHIPRLKKLHERYGDIVRVAPDELSIIDAHAWKDINGHAPKGSPGSMPQKHWPRYGLPVNGVPGLISARDEDHPRMRRIFNPAFSDRALKQQEPLFLKYADLLVAKLREGIEKDPDTKFDMVRMYNFTTFDVMGDLTFGEPLHMLDNAEYDPWVKVIFASIVFGTRLGIVNHYPILRNLVRKMMPNKMIKLRYTHFQHSVTRVTKRLEKGRSSEGVDLWDFVLNQPEGKGLTRDEMDSNASLFMVAGTETTATLVSGLSYLLAKHPEKMTRLVNEIRGAFTSSDDMKLEILAALPYLNACMKEALRVYPPVASGLPRLTPAEGSTVCGVYIPPNTTIQIPNKPMYDSERNFKDALSFLPERWTGEDPRFADDKQFALQPFSYGSRDCLGKNMANHEMRLIMAKILFNFDMELCPESDGWINQDSYTLWRKPPLIMKLKAV</sequence>
<keyword evidence="7" id="KW-0560">Oxidoreductase</keyword>
<keyword evidence="5 6" id="KW-0408">Iron</keyword>
<keyword evidence="8" id="KW-0812">Transmembrane</keyword>
<dbReference type="Gene3D" id="1.10.630.10">
    <property type="entry name" value="Cytochrome P450"/>
    <property type="match status" value="1"/>
</dbReference>
<evidence type="ECO:0000256" key="6">
    <source>
        <dbReference type="PIRSR" id="PIRSR602401-1"/>
    </source>
</evidence>
<protein>
    <submittedName>
        <fullName evidence="9">Cytochrome P450</fullName>
    </submittedName>
</protein>
<evidence type="ECO:0000313" key="10">
    <source>
        <dbReference type="Proteomes" id="UP000193144"/>
    </source>
</evidence>
<gene>
    <name evidence="9" type="ORF">BCR34DRAFT_143098</name>
</gene>
<dbReference type="Pfam" id="PF00067">
    <property type="entry name" value="p450"/>
    <property type="match status" value="1"/>
</dbReference>
<dbReference type="PRINTS" id="PR00463">
    <property type="entry name" value="EP450I"/>
</dbReference>
<keyword evidence="3 6" id="KW-0349">Heme</keyword>
<dbReference type="STRING" id="1231657.A0A1Y1YL78"/>
<keyword evidence="10" id="KW-1185">Reference proteome</keyword>
<dbReference type="OrthoDB" id="1470350at2759"/>
<accession>A0A1Y1YL78</accession>
<dbReference type="SUPFAM" id="SSF48264">
    <property type="entry name" value="Cytochrome P450"/>
    <property type="match status" value="1"/>
</dbReference>
<keyword evidence="7" id="KW-0503">Monooxygenase</keyword>
<dbReference type="InterPro" id="IPR050121">
    <property type="entry name" value="Cytochrome_P450_monoxygenase"/>
</dbReference>
<organism evidence="9 10">
    <name type="scientific">Clohesyomyces aquaticus</name>
    <dbReference type="NCBI Taxonomy" id="1231657"/>
    <lineage>
        <taxon>Eukaryota</taxon>
        <taxon>Fungi</taxon>
        <taxon>Dikarya</taxon>
        <taxon>Ascomycota</taxon>
        <taxon>Pezizomycotina</taxon>
        <taxon>Dothideomycetes</taxon>
        <taxon>Pleosporomycetidae</taxon>
        <taxon>Pleosporales</taxon>
        <taxon>Lindgomycetaceae</taxon>
        <taxon>Clohesyomyces</taxon>
    </lineage>
</organism>
<comment type="caution">
    <text evidence="9">The sequence shown here is derived from an EMBL/GenBank/DDBJ whole genome shotgun (WGS) entry which is preliminary data.</text>
</comment>
<evidence type="ECO:0000256" key="4">
    <source>
        <dbReference type="ARBA" id="ARBA00022723"/>
    </source>
</evidence>
<evidence type="ECO:0000256" key="7">
    <source>
        <dbReference type="RuleBase" id="RU000461"/>
    </source>
</evidence>
<dbReference type="GO" id="GO:0004497">
    <property type="term" value="F:monooxygenase activity"/>
    <property type="evidence" value="ECO:0007669"/>
    <property type="project" value="UniProtKB-KW"/>
</dbReference>
<dbReference type="GO" id="GO:0020037">
    <property type="term" value="F:heme binding"/>
    <property type="evidence" value="ECO:0007669"/>
    <property type="project" value="InterPro"/>
</dbReference>
<dbReference type="PRINTS" id="PR00385">
    <property type="entry name" value="P450"/>
</dbReference>
<keyword evidence="8" id="KW-0472">Membrane</keyword>
<comment type="similarity">
    <text evidence="2 7">Belongs to the cytochrome P450 family.</text>
</comment>
<dbReference type="InterPro" id="IPR036396">
    <property type="entry name" value="Cyt_P450_sf"/>
</dbReference>
<dbReference type="InterPro" id="IPR001128">
    <property type="entry name" value="Cyt_P450"/>
</dbReference>
<dbReference type="AlphaFoldDB" id="A0A1Y1YL78"/>
<dbReference type="PANTHER" id="PTHR24305:SF210">
    <property type="entry name" value="CYTOCHROME P450 MONOOXYGENASE ASQL-RELATED"/>
    <property type="match status" value="1"/>
</dbReference>
<feature type="transmembrane region" description="Helical" evidence="8">
    <location>
        <begin position="62"/>
        <end position="80"/>
    </location>
</feature>
<dbReference type="CDD" id="cd11058">
    <property type="entry name" value="CYP60B-like"/>
    <property type="match status" value="1"/>
</dbReference>
<dbReference type="PROSITE" id="PS00086">
    <property type="entry name" value="CYTOCHROME_P450"/>
    <property type="match status" value="1"/>
</dbReference>
<dbReference type="PANTHER" id="PTHR24305">
    <property type="entry name" value="CYTOCHROME P450"/>
    <property type="match status" value="1"/>
</dbReference>
<evidence type="ECO:0000256" key="5">
    <source>
        <dbReference type="ARBA" id="ARBA00023004"/>
    </source>
</evidence>
<evidence type="ECO:0000313" key="9">
    <source>
        <dbReference type="EMBL" id="ORX98759.1"/>
    </source>
</evidence>
<keyword evidence="8" id="KW-1133">Transmembrane helix</keyword>
<dbReference type="Proteomes" id="UP000193144">
    <property type="component" value="Unassembled WGS sequence"/>
</dbReference>
<evidence type="ECO:0000256" key="3">
    <source>
        <dbReference type="ARBA" id="ARBA00022617"/>
    </source>
</evidence>
<keyword evidence="4 6" id="KW-0479">Metal-binding</keyword>
<feature type="binding site" description="axial binding residue" evidence="6">
    <location>
        <position position="497"/>
    </location>
    <ligand>
        <name>heme</name>
        <dbReference type="ChEBI" id="CHEBI:30413"/>
    </ligand>
    <ligandPart>
        <name>Fe</name>
        <dbReference type="ChEBI" id="CHEBI:18248"/>
    </ligandPart>
</feature>
<dbReference type="InterPro" id="IPR017972">
    <property type="entry name" value="Cyt_P450_CS"/>
</dbReference>
<name>A0A1Y1YL78_9PLEO</name>
<dbReference type="GO" id="GO:0016705">
    <property type="term" value="F:oxidoreductase activity, acting on paired donors, with incorporation or reduction of molecular oxygen"/>
    <property type="evidence" value="ECO:0007669"/>
    <property type="project" value="InterPro"/>
</dbReference>
<dbReference type="InterPro" id="IPR002401">
    <property type="entry name" value="Cyt_P450_E_grp-I"/>
</dbReference>
<comment type="cofactor">
    <cofactor evidence="1 6">
        <name>heme</name>
        <dbReference type="ChEBI" id="CHEBI:30413"/>
    </cofactor>
</comment>
<evidence type="ECO:0000256" key="2">
    <source>
        <dbReference type="ARBA" id="ARBA00010617"/>
    </source>
</evidence>
<evidence type="ECO:0000256" key="8">
    <source>
        <dbReference type="SAM" id="Phobius"/>
    </source>
</evidence>
<reference evidence="9 10" key="1">
    <citation type="submission" date="2016-07" db="EMBL/GenBank/DDBJ databases">
        <title>Pervasive Adenine N6-methylation of Active Genes in Fungi.</title>
        <authorList>
            <consortium name="DOE Joint Genome Institute"/>
            <person name="Mondo S.J."/>
            <person name="Dannebaum R.O."/>
            <person name="Kuo R.C."/>
            <person name="Labutti K."/>
            <person name="Haridas S."/>
            <person name="Kuo A."/>
            <person name="Salamov A."/>
            <person name="Ahrendt S.R."/>
            <person name="Lipzen A."/>
            <person name="Sullivan W."/>
            <person name="Andreopoulos W.B."/>
            <person name="Clum A."/>
            <person name="Lindquist E."/>
            <person name="Daum C."/>
            <person name="Ramamoorthy G.K."/>
            <person name="Gryganskyi A."/>
            <person name="Culley D."/>
            <person name="Magnuson J.K."/>
            <person name="James T.Y."/>
            <person name="O'Malley M.A."/>
            <person name="Stajich J.E."/>
            <person name="Spatafora J.W."/>
            <person name="Visel A."/>
            <person name="Grigoriev I.V."/>
        </authorList>
    </citation>
    <scope>NUCLEOTIDE SEQUENCE [LARGE SCALE GENOMIC DNA]</scope>
    <source>
        <strain evidence="9 10">CBS 115471</strain>
    </source>
</reference>
<proteinExistence type="inferred from homology"/>
<dbReference type="GO" id="GO:0005506">
    <property type="term" value="F:iron ion binding"/>
    <property type="evidence" value="ECO:0007669"/>
    <property type="project" value="InterPro"/>
</dbReference>